<keyword evidence="1" id="KW-0812">Transmembrane</keyword>
<feature type="transmembrane region" description="Helical" evidence="1">
    <location>
        <begin position="125"/>
        <end position="145"/>
    </location>
</feature>
<comment type="caution">
    <text evidence="2">The sequence shown here is derived from an EMBL/GenBank/DDBJ whole genome shotgun (WGS) entry which is preliminary data.</text>
</comment>
<organism evidence="2 3">
    <name type="scientific">Streptomyces polyasparticus</name>
    <dbReference type="NCBI Taxonomy" id="2767826"/>
    <lineage>
        <taxon>Bacteria</taxon>
        <taxon>Bacillati</taxon>
        <taxon>Actinomycetota</taxon>
        <taxon>Actinomycetes</taxon>
        <taxon>Kitasatosporales</taxon>
        <taxon>Streptomycetaceae</taxon>
        <taxon>Streptomyces</taxon>
    </lineage>
</organism>
<keyword evidence="3" id="KW-1185">Reference proteome</keyword>
<feature type="transmembrane region" description="Helical" evidence="1">
    <location>
        <begin position="403"/>
        <end position="424"/>
    </location>
</feature>
<feature type="transmembrane region" description="Helical" evidence="1">
    <location>
        <begin position="151"/>
        <end position="168"/>
    </location>
</feature>
<name>A0ABR7SZI2_9ACTN</name>
<feature type="transmembrane region" description="Helical" evidence="1">
    <location>
        <begin position="220"/>
        <end position="237"/>
    </location>
</feature>
<evidence type="ECO:0000313" key="3">
    <source>
        <dbReference type="Proteomes" id="UP000642284"/>
    </source>
</evidence>
<evidence type="ECO:0008006" key="4">
    <source>
        <dbReference type="Google" id="ProtNLM"/>
    </source>
</evidence>
<proteinExistence type="predicted"/>
<dbReference type="Proteomes" id="UP000642284">
    <property type="component" value="Unassembled WGS sequence"/>
</dbReference>
<feature type="transmembrane region" description="Helical" evidence="1">
    <location>
        <begin position="95"/>
        <end position="113"/>
    </location>
</feature>
<sequence>MRYAVIASGFALIALVLRAFVPRPIRMAGNGDGQLMTCRFALDHLQSAIPLGWGQFVFHPVATTACPHYPSSASIFHTAAKALTPLIGLPSALDLRFLTAIYLVLIACVVGLIATFTPLRTSGRISLAVALLLVAADPAFLGYTASAYGEAAGLLGILAAVPGLILLRTPGPARFVGLALFTTATALTVTAGPQLTLVVLPAAATLLRAKIPTTRLPSRLLPALCALVVLGTAVLYAHRSMEASATHADAYSAVTSRTLDGEQAPRADLRRLRLLPHFTRHSTTNTYMGPATGTHDPQLGLYSGSLKPSDIAAFYITHPTRIPAVLDDASRDMMAGREPLLGSFAPEGGKPAGAVENRVAFASGILESFRGLGLAGLVGLTTATTAVAMAAVRRRPHDHPYRTLALLIGYLLGVSAAAFVPAAFFEGMGPIKHSHFAAYALLLALSVAAALALAHLGQRLRRGLAPSPHSEPFRV</sequence>
<accession>A0ABR7SZI2</accession>
<reference evidence="2 3" key="1">
    <citation type="submission" date="2020-08" db="EMBL/GenBank/DDBJ databases">
        <title>Genemic of Streptomyces polyaspartic.</title>
        <authorList>
            <person name="Liu W."/>
        </authorList>
    </citation>
    <scope>NUCLEOTIDE SEQUENCE [LARGE SCALE GENOMIC DNA]</scope>
    <source>
        <strain evidence="2 3">TRM66268-LWL</strain>
    </source>
</reference>
<dbReference type="RefSeq" id="WP_187820074.1">
    <property type="nucleotide sequence ID" value="NZ_JACTVJ010000062.1"/>
</dbReference>
<dbReference type="EMBL" id="JACTVJ010000062">
    <property type="protein sequence ID" value="MBC9719678.1"/>
    <property type="molecule type" value="Genomic_DNA"/>
</dbReference>
<evidence type="ECO:0000313" key="2">
    <source>
        <dbReference type="EMBL" id="MBC9719678.1"/>
    </source>
</evidence>
<feature type="transmembrane region" description="Helical" evidence="1">
    <location>
        <begin position="436"/>
        <end position="456"/>
    </location>
</feature>
<protein>
    <recommendedName>
        <fullName evidence="4">Integral membrane protein</fullName>
    </recommendedName>
</protein>
<keyword evidence="1" id="KW-1133">Transmembrane helix</keyword>
<gene>
    <name evidence="2" type="ORF">H9Y04_45195</name>
</gene>
<evidence type="ECO:0000256" key="1">
    <source>
        <dbReference type="SAM" id="Phobius"/>
    </source>
</evidence>
<keyword evidence="1" id="KW-0472">Membrane</keyword>
<feature type="transmembrane region" description="Helical" evidence="1">
    <location>
        <begin position="175"/>
        <end position="200"/>
    </location>
</feature>